<dbReference type="RefSeq" id="WP_015221183.1">
    <property type="nucleotide sequence ID" value="NC_019776.1"/>
</dbReference>
<evidence type="ECO:0000313" key="2">
    <source>
        <dbReference type="Proteomes" id="UP000010480"/>
    </source>
</evidence>
<dbReference type="eggNOG" id="COG0515">
    <property type="taxonomic scope" value="Bacteria"/>
</dbReference>
<evidence type="ECO:0000313" key="1">
    <source>
        <dbReference type="EMBL" id="AFZ55465.1"/>
    </source>
</evidence>
<gene>
    <name evidence="1" type="ordered locus">Cyan10605_3425</name>
</gene>
<dbReference type="EMBL" id="CP003947">
    <property type="protein sequence ID" value="AFZ55465.1"/>
    <property type="molecule type" value="Genomic_DNA"/>
</dbReference>
<dbReference type="AlphaFoldDB" id="K9ZA44"/>
<proteinExistence type="predicted"/>
<dbReference type="KEGG" id="can:Cyan10605_3425"/>
<keyword evidence="2" id="KW-1185">Reference proteome</keyword>
<protein>
    <submittedName>
        <fullName evidence="1">Uncharacterized protein</fullName>
    </submittedName>
</protein>
<organism evidence="1 2">
    <name type="scientific">Cyanobacterium aponinum (strain PCC 10605)</name>
    <dbReference type="NCBI Taxonomy" id="755178"/>
    <lineage>
        <taxon>Bacteria</taxon>
        <taxon>Bacillati</taxon>
        <taxon>Cyanobacteriota</taxon>
        <taxon>Cyanophyceae</taxon>
        <taxon>Oscillatoriophycideae</taxon>
        <taxon>Chroococcales</taxon>
        <taxon>Geminocystaceae</taxon>
        <taxon>Cyanobacterium</taxon>
    </lineage>
</organism>
<dbReference type="OrthoDB" id="9801841at2"/>
<dbReference type="Proteomes" id="UP000010480">
    <property type="component" value="Chromosome"/>
</dbReference>
<dbReference type="HOGENOM" id="CLU_032040_0_0_3"/>
<accession>K9ZA44</accession>
<name>K9ZA44_CYAAP</name>
<dbReference type="PATRIC" id="fig|755178.3.peg.3650"/>
<dbReference type="InterPro" id="IPR027417">
    <property type="entry name" value="P-loop_NTPase"/>
</dbReference>
<reference evidence="2" key="1">
    <citation type="journal article" date="2013" name="Proc. Natl. Acad. Sci. U.S.A.">
        <title>Improving the coverage of the cyanobacterial phylum using diversity-driven genome sequencing.</title>
        <authorList>
            <person name="Shih P.M."/>
            <person name="Wu D."/>
            <person name="Latifi A."/>
            <person name="Axen S.D."/>
            <person name="Fewer D.P."/>
            <person name="Talla E."/>
            <person name="Calteau A."/>
            <person name="Cai F."/>
            <person name="Tandeau de Marsac N."/>
            <person name="Rippka R."/>
            <person name="Herdman M."/>
            <person name="Sivonen K."/>
            <person name="Coursin T."/>
            <person name="Laurent T."/>
            <person name="Goodwin L."/>
            <person name="Nolan M."/>
            <person name="Davenport K.W."/>
            <person name="Han C.S."/>
            <person name="Rubin E.M."/>
            <person name="Eisen J.A."/>
            <person name="Woyke T."/>
            <person name="Gugger M."/>
            <person name="Kerfeld C.A."/>
        </authorList>
    </citation>
    <scope>NUCLEOTIDE SEQUENCE [LARGE SCALE GENOMIC DNA]</scope>
    <source>
        <strain evidence="2">PCC 10605</strain>
    </source>
</reference>
<dbReference type="STRING" id="755178.Cyan10605_3425"/>
<sequence length="629" mass="73536">MVVSQIESNLERTFHKSKWVDFLRQYGPIPRNDNMYDEVIQRNLKTKKIEPIIFETEYLDELINNFKSTSPKSVILTGTAGDGKTFCCREVWEALGGAREIWEQDITIRQLNLDNHKLYIVKDLSELNNEDKIRILTLMADSIINFSSDQIYLIAANDGQLIEAWEQAENTDNVIKVRKIIEELLVNDQQEDLNYNLRFYNLSRLNTARMFTKILDAVINHSGWQECQKCYYHNPPNLNEKCPIWENKKRLEEKHWNNILRERIIDLLQLVELNGIHLPIRQLLLLISNMLLGHPEGKDKLLNCKIVPFIVDNDKSYLSSIYHNIFGFNLSERKINSIEVFKVLNSFGIGKETSNQIDNILIFGKDDPEISHYYHKFLKNDSFYGTSKNFIIGQKSYLEGDLIEEKNNFLKILISQRQRLFFIIAKDEEENLNFWNLTIFQFAGEYLNKVYKKLKNNEKVSQNIIGRLAKGINRIFTGMLVNNFNEIIIATSGSYSQAKISQVYEESIPVRKNRGEEVTIELEENHNIPTLIVYLSVIQNDIYPIKLTLNLARYEYLSRVAEGTLPSSFSQEYYEDILAFKTQILQKVKLRKKWEGEELETDNSLLINLLEMKDDGKAHPINMEVMICR</sequence>
<dbReference type="SUPFAM" id="SSF52540">
    <property type="entry name" value="P-loop containing nucleoside triphosphate hydrolases"/>
    <property type="match status" value="1"/>
</dbReference>